<comment type="caution">
    <text evidence="1">The sequence shown here is derived from an EMBL/GenBank/DDBJ whole genome shotgun (WGS) entry which is preliminary data.</text>
</comment>
<proteinExistence type="predicted"/>
<keyword evidence="2" id="KW-1185">Reference proteome</keyword>
<reference evidence="1 2" key="1">
    <citation type="submission" date="2019-12" db="EMBL/GenBank/DDBJ databases">
        <title>A genome sequence resource for the geographically widespread anthracnose pathogen Colletotrichum asianum.</title>
        <authorList>
            <person name="Meng Y."/>
        </authorList>
    </citation>
    <scope>NUCLEOTIDE SEQUENCE [LARGE SCALE GENOMIC DNA]</scope>
    <source>
        <strain evidence="1 2">ICMP 18580</strain>
    </source>
</reference>
<dbReference type="AlphaFoldDB" id="A0A8H3WC29"/>
<sequence>MLLQKTLNSKTQVLIPKDILLLVFDVLIDEAVESQEPITWLLLYSDVETWTEKLSLGVAGEEDALHNQMEYKYRNKVLRQRFRATGLLRQVNKATCHWIQRKFRPATAFYHLDNKPITALVLPEIDLFATMHQPYAWNTFNSLELEVAADDKRLIRTLHSPGSGAQTVLDYIQHYHVPLLDCTDPVRRDRLAITLKMPSLKEVWIECGWIWRRRHRRKTRHAGIRPISSVVFSHLHKLQLVYRRAYFIFRELQKRGVKLYCVGNWHKKDKVIQIFVTKNDTQMQWVEPNCPDCLKTGSSCNADADLDTDSDADLGPDWDSDWDIYYESSVIGDLDWDVEDLFYP</sequence>
<dbReference type="Proteomes" id="UP000434172">
    <property type="component" value="Unassembled WGS sequence"/>
</dbReference>
<gene>
    <name evidence="1" type="ORF">GQ607_009749</name>
</gene>
<evidence type="ECO:0000313" key="1">
    <source>
        <dbReference type="EMBL" id="KAF0322986.1"/>
    </source>
</evidence>
<dbReference type="EMBL" id="WOWK01000056">
    <property type="protein sequence ID" value="KAF0322986.1"/>
    <property type="molecule type" value="Genomic_DNA"/>
</dbReference>
<accession>A0A8H3WC29</accession>
<protein>
    <submittedName>
        <fullName evidence="1">Uncharacterized protein</fullName>
    </submittedName>
</protein>
<name>A0A8H3WC29_9PEZI</name>
<organism evidence="1 2">
    <name type="scientific">Colletotrichum asianum</name>
    <dbReference type="NCBI Taxonomy" id="702518"/>
    <lineage>
        <taxon>Eukaryota</taxon>
        <taxon>Fungi</taxon>
        <taxon>Dikarya</taxon>
        <taxon>Ascomycota</taxon>
        <taxon>Pezizomycotina</taxon>
        <taxon>Sordariomycetes</taxon>
        <taxon>Hypocreomycetidae</taxon>
        <taxon>Glomerellales</taxon>
        <taxon>Glomerellaceae</taxon>
        <taxon>Colletotrichum</taxon>
        <taxon>Colletotrichum gloeosporioides species complex</taxon>
    </lineage>
</organism>
<evidence type="ECO:0000313" key="2">
    <source>
        <dbReference type="Proteomes" id="UP000434172"/>
    </source>
</evidence>